<dbReference type="GO" id="GO:0005524">
    <property type="term" value="F:ATP binding"/>
    <property type="evidence" value="ECO:0007669"/>
    <property type="project" value="UniProtKB-KW"/>
</dbReference>
<comment type="catalytic activity">
    <reaction evidence="1">
        <text>acetate + ATP + CoA = acetyl-CoA + ADP + phosphate</text>
        <dbReference type="Rhea" id="RHEA:15081"/>
        <dbReference type="ChEBI" id="CHEBI:30089"/>
        <dbReference type="ChEBI" id="CHEBI:30616"/>
        <dbReference type="ChEBI" id="CHEBI:43474"/>
        <dbReference type="ChEBI" id="CHEBI:57287"/>
        <dbReference type="ChEBI" id="CHEBI:57288"/>
        <dbReference type="ChEBI" id="CHEBI:456216"/>
        <dbReference type="EC" id="6.2.1.13"/>
    </reaction>
</comment>
<dbReference type="SMART" id="SM00881">
    <property type="entry name" value="CoA_binding"/>
    <property type="match status" value="1"/>
</dbReference>
<dbReference type="Gene3D" id="3.40.50.261">
    <property type="entry name" value="Succinyl-CoA synthetase domains"/>
    <property type="match status" value="2"/>
</dbReference>
<evidence type="ECO:0000313" key="7">
    <source>
        <dbReference type="EMBL" id="KXA93783.1"/>
    </source>
</evidence>
<keyword evidence="3" id="KW-0436">Ligase</keyword>
<evidence type="ECO:0000256" key="3">
    <source>
        <dbReference type="ARBA" id="ARBA00022598"/>
    </source>
</evidence>
<dbReference type="InterPro" id="IPR032875">
    <property type="entry name" value="Succ_CoA_lig_flav_dom"/>
</dbReference>
<protein>
    <recommendedName>
        <fullName evidence="2">acetate--CoA ligase (ADP-forming)</fullName>
        <ecNumber evidence="2">6.2.1.13</ecNumber>
    </recommendedName>
</protein>
<dbReference type="InterPro" id="IPR016102">
    <property type="entry name" value="Succinyl-CoA_synth-like"/>
</dbReference>
<dbReference type="PANTHER" id="PTHR43334:SF2">
    <property type="entry name" value="ACETATE--COA LIGASE [ADP-FORMING]"/>
    <property type="match status" value="1"/>
</dbReference>
<dbReference type="EC" id="6.2.1.13" evidence="2"/>
<dbReference type="Proteomes" id="UP000070657">
    <property type="component" value="Unassembled WGS sequence"/>
</dbReference>
<evidence type="ECO:0000259" key="6">
    <source>
        <dbReference type="SMART" id="SM00881"/>
    </source>
</evidence>
<comment type="caution">
    <text evidence="7">The sequence shown here is derived from an EMBL/GenBank/DDBJ whole genome shotgun (WGS) entry which is preliminary data.</text>
</comment>
<dbReference type="AlphaFoldDB" id="A0A133UHT6"/>
<evidence type="ECO:0000313" key="8">
    <source>
        <dbReference type="Proteomes" id="UP000070657"/>
    </source>
</evidence>
<dbReference type="SUPFAM" id="SSF51735">
    <property type="entry name" value="NAD(P)-binding Rossmann-fold domains"/>
    <property type="match status" value="1"/>
</dbReference>
<keyword evidence="4" id="KW-0547">Nucleotide-binding</keyword>
<keyword evidence="5" id="KW-0067">ATP-binding</keyword>
<name>A0A133UHT6_9EURY</name>
<feature type="domain" description="CoA-binding" evidence="6">
    <location>
        <begin position="10"/>
        <end position="105"/>
    </location>
</feature>
<gene>
    <name evidence="7" type="ORF">AKJ66_01020</name>
</gene>
<sequence>MSIKEELDPFFDADSVAVVGASRTTGPAAFNAVENMIEFGYDGDIYPVNPKADEILGRKAYDDIGEIEEKVEHALIIIPRKIVPNTVEGCVENGIPAVTIATQGFAEVGGEGKELQEKLVEIVEGTDTRIVGPNTLGTHNLVDNFTMSFIPFKQRDYKPIGMVSQTGLWSASVSGLPYAKELDIGNACDVDHVDALRYYKQDSDVEQIFMHMEGLDPSRGRELLNVAKETIEEEGKSVIILKSGWSEAGSEHAASHVGALAGESKIFDGAFKQSGIVRVKNSRGGEIASKALLELPGMSGNRIGMITHHGASGTLAIDWCEEHDLELPELSNETIKTLEEISPDWLGIGNPLDIWPALMGGPEKTHRAIIEAVLEDENADGILLSLHIADPTTWDLGVYGHIDALKDLVPQYDKPVIVYPVGTEQGETRKELAKIENVSVADSIEDAMRSFHILYRSGKGEK</sequence>
<reference evidence="7 8" key="1">
    <citation type="journal article" date="2016" name="Sci. Rep.">
        <title>Metabolic traits of an uncultured archaeal lineage -MSBL1- from brine pools of the Red Sea.</title>
        <authorList>
            <person name="Mwirichia R."/>
            <person name="Alam I."/>
            <person name="Rashid M."/>
            <person name="Vinu M."/>
            <person name="Ba-Alawi W."/>
            <person name="Anthony Kamau A."/>
            <person name="Kamanda Ngugi D."/>
            <person name="Goker M."/>
            <person name="Klenk H.P."/>
            <person name="Bajic V."/>
            <person name="Stingl U."/>
        </authorList>
    </citation>
    <scope>NUCLEOTIDE SEQUENCE [LARGE SCALE GENOMIC DNA]</scope>
    <source>
        <strain evidence="7">SCGC-AAA259E22</strain>
    </source>
</reference>
<dbReference type="EMBL" id="LHXP01000007">
    <property type="protein sequence ID" value="KXA93783.1"/>
    <property type="molecule type" value="Genomic_DNA"/>
</dbReference>
<dbReference type="Gene3D" id="3.40.50.720">
    <property type="entry name" value="NAD(P)-binding Rossmann-like Domain"/>
    <property type="match status" value="1"/>
</dbReference>
<accession>A0A133UHT6</accession>
<evidence type="ECO:0000256" key="1">
    <source>
        <dbReference type="ARBA" id="ARBA00001619"/>
    </source>
</evidence>
<evidence type="ECO:0000256" key="2">
    <source>
        <dbReference type="ARBA" id="ARBA00012957"/>
    </source>
</evidence>
<dbReference type="InterPro" id="IPR051538">
    <property type="entry name" value="Acyl-CoA_Synth/Transferase"/>
</dbReference>
<dbReference type="InterPro" id="IPR003781">
    <property type="entry name" value="CoA-bd"/>
</dbReference>
<dbReference type="Pfam" id="PF13380">
    <property type="entry name" value="CoA_binding_2"/>
    <property type="match status" value="1"/>
</dbReference>
<dbReference type="PANTHER" id="PTHR43334">
    <property type="entry name" value="ACETATE--COA LIGASE [ADP-FORMING]"/>
    <property type="match status" value="1"/>
</dbReference>
<proteinExistence type="predicted"/>
<dbReference type="InterPro" id="IPR036291">
    <property type="entry name" value="NAD(P)-bd_dom_sf"/>
</dbReference>
<keyword evidence="8" id="KW-1185">Reference proteome</keyword>
<dbReference type="SUPFAM" id="SSF52210">
    <property type="entry name" value="Succinyl-CoA synthetase domains"/>
    <property type="match status" value="2"/>
</dbReference>
<dbReference type="Pfam" id="PF13607">
    <property type="entry name" value="Succ_CoA_lig"/>
    <property type="match status" value="1"/>
</dbReference>
<dbReference type="GO" id="GO:0043758">
    <property type="term" value="F:acetate-CoA ligase (ADP-forming) activity"/>
    <property type="evidence" value="ECO:0007669"/>
    <property type="project" value="UniProtKB-EC"/>
</dbReference>
<evidence type="ECO:0000256" key="5">
    <source>
        <dbReference type="ARBA" id="ARBA00022840"/>
    </source>
</evidence>
<organism evidence="7 8">
    <name type="scientific">candidate division MSBL1 archaeon SCGC-AAA259E22</name>
    <dbReference type="NCBI Taxonomy" id="1698265"/>
    <lineage>
        <taxon>Archaea</taxon>
        <taxon>Methanobacteriati</taxon>
        <taxon>Methanobacteriota</taxon>
        <taxon>candidate division MSBL1</taxon>
    </lineage>
</organism>
<evidence type="ECO:0000256" key="4">
    <source>
        <dbReference type="ARBA" id="ARBA00022741"/>
    </source>
</evidence>